<accession>D0WH52</accession>
<reference evidence="1" key="1">
    <citation type="submission" date="2009-10" db="EMBL/GenBank/DDBJ databases">
        <authorList>
            <person name="Weinstock G."/>
            <person name="Sodergren E."/>
            <person name="Clifton S."/>
            <person name="Fulton L."/>
            <person name="Fulton B."/>
            <person name="Courtney L."/>
            <person name="Fronick C."/>
            <person name="Harrison M."/>
            <person name="Strong C."/>
            <person name="Farmer C."/>
            <person name="Delahaunty K."/>
            <person name="Markovic C."/>
            <person name="Hall O."/>
            <person name="Minx P."/>
            <person name="Tomlinson C."/>
            <person name="Mitreva M."/>
            <person name="Nelson J."/>
            <person name="Hou S."/>
            <person name="Wollam A."/>
            <person name="Pepin K.H."/>
            <person name="Johnson M."/>
            <person name="Bhonagiri V."/>
            <person name="Nash W.E."/>
            <person name="Warren W."/>
            <person name="Chinwalla A."/>
            <person name="Mardis E.R."/>
            <person name="Wilson R.K."/>
        </authorList>
    </citation>
    <scope>NUCLEOTIDE SEQUENCE [LARGE SCALE GENOMIC DNA]</scope>
    <source>
        <strain evidence="1">ATCC 700122</strain>
    </source>
</reference>
<gene>
    <name evidence="1" type="ORF">HMPREF0762_01320</name>
</gene>
<keyword evidence="2" id="KW-1185">Reference proteome</keyword>
<dbReference type="EMBL" id="ACUX02000007">
    <property type="protein sequence ID" value="EEZ61239.1"/>
    <property type="molecule type" value="Genomic_DNA"/>
</dbReference>
<proteinExistence type="predicted"/>
<sequence>MADPFKNPHHSQRFDEGIIYSPRCSPRRRILKFIVEETICHSRRLR</sequence>
<protein>
    <submittedName>
        <fullName evidence="1">Uncharacterized protein</fullName>
    </submittedName>
</protein>
<evidence type="ECO:0000313" key="2">
    <source>
        <dbReference type="Proteomes" id="UP000006001"/>
    </source>
</evidence>
<name>D0WH52_SLAES</name>
<dbReference type="Proteomes" id="UP000006001">
    <property type="component" value="Unassembled WGS sequence"/>
</dbReference>
<dbReference type="STRING" id="649764.HMPREF0762_01320"/>
<dbReference type="HOGENOM" id="CLU_3189086_0_0_11"/>
<dbReference type="AlphaFoldDB" id="D0WH52"/>
<evidence type="ECO:0000313" key="1">
    <source>
        <dbReference type="EMBL" id="EEZ61239.1"/>
    </source>
</evidence>
<comment type="caution">
    <text evidence="1">The sequence shown here is derived from an EMBL/GenBank/DDBJ whole genome shotgun (WGS) entry which is preliminary data.</text>
</comment>
<organism evidence="1 2">
    <name type="scientific">Slackia exigua (strain ATCC 700122 / DSM 15923 / CIP 105133 / JCM 11022 / KCTC 5966 / S-7)</name>
    <dbReference type="NCBI Taxonomy" id="649764"/>
    <lineage>
        <taxon>Bacteria</taxon>
        <taxon>Bacillati</taxon>
        <taxon>Actinomycetota</taxon>
        <taxon>Coriobacteriia</taxon>
        <taxon>Eggerthellales</taxon>
        <taxon>Eggerthellaceae</taxon>
        <taxon>Slackia</taxon>
    </lineage>
</organism>